<evidence type="ECO:0000313" key="3">
    <source>
        <dbReference type="Proteomes" id="UP000095751"/>
    </source>
</evidence>
<dbReference type="EMBL" id="KV784355">
    <property type="protein sequence ID" value="OEU19410.1"/>
    <property type="molecule type" value="Genomic_DNA"/>
</dbReference>
<dbReference type="KEGG" id="fcy:FRACYDRAFT_235465"/>
<name>A0A1E7FML7_9STRA</name>
<feature type="compositionally biased region" description="Low complexity" evidence="1">
    <location>
        <begin position="426"/>
        <end position="446"/>
    </location>
</feature>
<feature type="compositionally biased region" description="Acidic residues" evidence="1">
    <location>
        <begin position="143"/>
        <end position="159"/>
    </location>
</feature>
<evidence type="ECO:0000313" key="2">
    <source>
        <dbReference type="EMBL" id="OEU19410.1"/>
    </source>
</evidence>
<organism evidence="2 3">
    <name type="scientific">Fragilariopsis cylindrus CCMP1102</name>
    <dbReference type="NCBI Taxonomy" id="635003"/>
    <lineage>
        <taxon>Eukaryota</taxon>
        <taxon>Sar</taxon>
        <taxon>Stramenopiles</taxon>
        <taxon>Ochrophyta</taxon>
        <taxon>Bacillariophyta</taxon>
        <taxon>Bacillariophyceae</taxon>
        <taxon>Bacillariophycidae</taxon>
        <taxon>Bacillariales</taxon>
        <taxon>Bacillariaceae</taxon>
        <taxon>Fragilariopsis</taxon>
    </lineage>
</organism>
<dbReference type="Proteomes" id="UP000095751">
    <property type="component" value="Unassembled WGS sequence"/>
</dbReference>
<sequence length="553" mass="61388">MKATATVMVTIPSRMVLIIIILSVWCYSIPPNTLLSSSFVIQHQHHRHGVTRCASSSSSRRKDNNSNEAVVDRIKIEGLLEDKEFNRLVAIDKTLRSLQLQLPAILTKPLTPFTVEEVYSKNDFSLRVLVDDNNNKNSNNNNNDEDLDLDDDDLDDDFDDKFQENGTTKNDRENKEEEEGVIIVNSREELVALSDVLVLSTAAAQQAILFSGGTTDNTRVQIECQLIIDDTCSIIRILWRAKIPTLGSLSSRYNNLEGITDCYPSTTSSEDDGSDGDTSCDEIGKVERFVIKKFSFNGRTLNGPSIVQALKSIQSTVSNLQQNPILQNIVRDNSFFNTLRDGFLDQAATAMSTRLSSVEISSSSTVDDDDDDANFDPQDTTVPIYQVNSMDELSIATGNGWIDEKSSATIGNEKTTRRADTKQTGESSSESSESSSESPSSSLSSSMFHPPCPGTKDWNEYVDTRSCMIRFSNDIIPQLSDLSIVDPKLFADDVTYKIADESILMTGCESLANFYQSMALTRKATGGTWIMKRCKVLNWTNRTLAITYEVTDQ</sequence>
<feature type="compositionally biased region" description="Basic and acidic residues" evidence="1">
    <location>
        <begin position="414"/>
        <end position="423"/>
    </location>
</feature>
<gene>
    <name evidence="2" type="ORF">FRACYDRAFT_235465</name>
</gene>
<feature type="region of interest" description="Disordered" evidence="1">
    <location>
        <begin position="356"/>
        <end position="383"/>
    </location>
</feature>
<feature type="compositionally biased region" description="Low complexity" evidence="1">
    <location>
        <begin position="356"/>
        <end position="365"/>
    </location>
</feature>
<keyword evidence="3" id="KW-1185">Reference proteome</keyword>
<accession>A0A1E7FML7</accession>
<feature type="region of interest" description="Disordered" evidence="1">
    <location>
        <begin position="404"/>
        <end position="449"/>
    </location>
</feature>
<evidence type="ECO:0000256" key="1">
    <source>
        <dbReference type="SAM" id="MobiDB-lite"/>
    </source>
</evidence>
<protein>
    <submittedName>
        <fullName evidence="2">Uncharacterized protein</fullName>
    </submittedName>
</protein>
<proteinExistence type="predicted"/>
<dbReference type="InParanoid" id="A0A1E7FML7"/>
<feature type="region of interest" description="Disordered" evidence="1">
    <location>
        <begin position="132"/>
        <end position="178"/>
    </location>
</feature>
<reference evidence="2 3" key="1">
    <citation type="submission" date="2016-09" db="EMBL/GenBank/DDBJ databases">
        <title>Extensive genetic diversity and differential bi-allelic expression allows diatom success in the polar Southern Ocean.</title>
        <authorList>
            <consortium name="DOE Joint Genome Institute"/>
            <person name="Mock T."/>
            <person name="Otillar R.P."/>
            <person name="Strauss J."/>
            <person name="Dupont C."/>
            <person name="Frickenhaus S."/>
            <person name="Maumus F."/>
            <person name="Mcmullan M."/>
            <person name="Sanges R."/>
            <person name="Schmutz J."/>
            <person name="Toseland A."/>
            <person name="Valas R."/>
            <person name="Veluchamy A."/>
            <person name="Ward B.J."/>
            <person name="Allen A."/>
            <person name="Barry K."/>
            <person name="Falciatore A."/>
            <person name="Ferrante M."/>
            <person name="Fortunato A.E."/>
            <person name="Gloeckner G."/>
            <person name="Gruber A."/>
            <person name="Hipkin R."/>
            <person name="Janech M."/>
            <person name="Kroth P."/>
            <person name="Leese F."/>
            <person name="Lindquist E."/>
            <person name="Lyon B.R."/>
            <person name="Martin J."/>
            <person name="Mayer C."/>
            <person name="Parker M."/>
            <person name="Quesneville H."/>
            <person name="Raymond J."/>
            <person name="Uhlig C."/>
            <person name="Valentin K.U."/>
            <person name="Worden A.Z."/>
            <person name="Armbrust E.V."/>
            <person name="Bowler C."/>
            <person name="Green B."/>
            <person name="Moulton V."/>
            <person name="Van Oosterhout C."/>
            <person name="Grigoriev I."/>
        </authorList>
    </citation>
    <scope>NUCLEOTIDE SEQUENCE [LARGE SCALE GENOMIC DNA]</scope>
    <source>
        <strain evidence="2 3">CCMP1102</strain>
    </source>
</reference>
<dbReference type="OrthoDB" id="47753at2759"/>
<dbReference type="AlphaFoldDB" id="A0A1E7FML7"/>